<dbReference type="EMBL" id="UINC01038320">
    <property type="protein sequence ID" value="SVB35169.1"/>
    <property type="molecule type" value="Genomic_DNA"/>
</dbReference>
<gene>
    <name evidence="1" type="ORF">METZ01_LOCUS188023</name>
</gene>
<organism evidence="1">
    <name type="scientific">marine metagenome</name>
    <dbReference type="NCBI Taxonomy" id="408172"/>
    <lineage>
        <taxon>unclassified sequences</taxon>
        <taxon>metagenomes</taxon>
        <taxon>ecological metagenomes</taxon>
    </lineage>
</organism>
<accession>A0A382DAK0</accession>
<sequence>MGYGDPLSDYFYNFDEAIDAQYLYYNRYVTRAANTFTNMDPYLDTLNFSTFPSYTVEIENQIDTVGYQLSITTDNIDEYATLYPLNELNTSENNWCNNVLVQHEGNCPDSIEVDFDYSLSISSTTGKEIDTVSSQAVFENNISIKSVDFNVSWTNIDSIFWDTNNERYDIITPDSSESLTASLIDSTDFFDSLIYVGIIDTNRNSIEGMMFIDRTEWERHEIQYESIDKPISLDTTFVYNKVSIPDDSPMYHINGDCNQNLDWDRAEVYHDYGLDWCPDSLETGQGKCIVVDADGDGELFDEIPCNCLGDWREFLDANGDIPNPNYDGLVEENVSWKEDNNLDPNGDNWSDCGLDGLCPEHPDDTNGNENNTELNNSWDRGEGYENNGQYDYDDLFGGIVKPGEFFIDEVNGVLDPVEYCVIGNDGQCNGKDPFEDRNCNGRWDDAESIDVGNGIWDDDEKYIDSNENG</sequence>
<evidence type="ECO:0000313" key="1">
    <source>
        <dbReference type="EMBL" id="SVB35169.1"/>
    </source>
</evidence>
<reference evidence="1" key="1">
    <citation type="submission" date="2018-05" db="EMBL/GenBank/DDBJ databases">
        <authorList>
            <person name="Lanie J.A."/>
            <person name="Ng W.-L."/>
            <person name="Kazmierczak K.M."/>
            <person name="Andrzejewski T.M."/>
            <person name="Davidsen T.M."/>
            <person name="Wayne K.J."/>
            <person name="Tettelin H."/>
            <person name="Glass J.I."/>
            <person name="Rusch D."/>
            <person name="Podicherti R."/>
            <person name="Tsui H.-C.T."/>
            <person name="Winkler M.E."/>
        </authorList>
    </citation>
    <scope>NUCLEOTIDE SEQUENCE</scope>
</reference>
<proteinExistence type="predicted"/>
<feature type="non-terminal residue" evidence="1">
    <location>
        <position position="469"/>
    </location>
</feature>
<dbReference type="AlphaFoldDB" id="A0A382DAK0"/>
<protein>
    <submittedName>
        <fullName evidence="1">Uncharacterized protein</fullName>
    </submittedName>
</protein>
<name>A0A382DAK0_9ZZZZ</name>